<name>A0ABP7NXM8_9GAMM</name>
<dbReference type="PANTHER" id="PTHR35174:SF4">
    <property type="entry name" value="BLL7163 PROTEIN"/>
    <property type="match status" value="1"/>
</dbReference>
<evidence type="ECO:0000313" key="4">
    <source>
        <dbReference type="EMBL" id="GAA3956073.1"/>
    </source>
</evidence>
<dbReference type="EMBL" id="BAABBO010000007">
    <property type="protein sequence ID" value="GAA3956073.1"/>
    <property type="molecule type" value="Genomic_DNA"/>
</dbReference>
<dbReference type="Pfam" id="PF03795">
    <property type="entry name" value="YCII"/>
    <property type="match status" value="1"/>
</dbReference>
<dbReference type="RefSeq" id="WP_344804555.1">
    <property type="nucleotide sequence ID" value="NZ_BAABBO010000007.1"/>
</dbReference>
<dbReference type="PANTHER" id="PTHR35174">
    <property type="entry name" value="BLL7171 PROTEIN-RELATED"/>
    <property type="match status" value="1"/>
</dbReference>
<dbReference type="Gene3D" id="3.30.70.1060">
    <property type="entry name" value="Dimeric alpha+beta barrel"/>
    <property type="match status" value="1"/>
</dbReference>
<dbReference type="Proteomes" id="UP001501337">
    <property type="component" value="Unassembled WGS sequence"/>
</dbReference>
<comment type="caution">
    <text evidence="4">The sequence shown here is derived from an EMBL/GenBank/DDBJ whole genome shotgun (WGS) entry which is preliminary data.</text>
</comment>
<gene>
    <name evidence="4" type="ORF">GCM10022278_13270</name>
</gene>
<dbReference type="Pfam" id="PF00903">
    <property type="entry name" value="Glyoxalase"/>
    <property type="match status" value="1"/>
</dbReference>
<dbReference type="InterPro" id="IPR011008">
    <property type="entry name" value="Dimeric_a/b-barrel"/>
</dbReference>
<dbReference type="InterPro" id="IPR004360">
    <property type="entry name" value="Glyas_Fos-R_dOase_dom"/>
</dbReference>
<organism evidence="4 5">
    <name type="scientific">Allohahella marinimesophila</name>
    <dbReference type="NCBI Taxonomy" id="1054972"/>
    <lineage>
        <taxon>Bacteria</taxon>
        <taxon>Pseudomonadati</taxon>
        <taxon>Pseudomonadota</taxon>
        <taxon>Gammaproteobacteria</taxon>
        <taxon>Oceanospirillales</taxon>
        <taxon>Hahellaceae</taxon>
        <taxon>Allohahella</taxon>
    </lineage>
</organism>
<dbReference type="InterPro" id="IPR005545">
    <property type="entry name" value="YCII"/>
</dbReference>
<proteinExistence type="inferred from homology"/>
<evidence type="ECO:0000256" key="1">
    <source>
        <dbReference type="ARBA" id="ARBA00007689"/>
    </source>
</evidence>
<sequence length="262" mass="28683">MKVMVIVKATASSEAGEMPDPALMEAMGQYNEELVKAGIMQNGDGLKPSKEGFRVRFDGNSREVNRGPFSATSELIAGFWIWEVKNLEEAIEWVKRCPNPMPESSEIEIRPFYEMSDFADIPGVGDTLKKEDEMRQQIALRAAQTNTYLFLGNRTEEALKYYEQHLGAVIHMMMRFSESPDPIPEGAIPPGAENGIMHAEFSVGTTKLFASDGCGESAAPAGFSLAFTVATAELAHAAFDALADGGEVTMPLQQVFWSPLYG</sequence>
<protein>
    <recommendedName>
        <fullName evidence="6">YCII-related domain-containing protein</fullName>
    </recommendedName>
</protein>
<feature type="domain" description="Glyoxalase/fosfomycin resistance/dioxygenase" evidence="2">
    <location>
        <begin position="151"/>
        <end position="261"/>
    </location>
</feature>
<dbReference type="Gene3D" id="3.10.180.10">
    <property type="entry name" value="2,3-Dihydroxybiphenyl 1,2-Dioxygenase, domain 1"/>
    <property type="match status" value="1"/>
</dbReference>
<feature type="domain" description="YCII-related" evidence="3">
    <location>
        <begin position="1"/>
        <end position="112"/>
    </location>
</feature>
<accession>A0ABP7NXM8</accession>
<evidence type="ECO:0000259" key="3">
    <source>
        <dbReference type="Pfam" id="PF03795"/>
    </source>
</evidence>
<comment type="similarity">
    <text evidence="1">Belongs to the YciI family.</text>
</comment>
<dbReference type="InterPro" id="IPR028973">
    <property type="entry name" value="PhnB-like"/>
</dbReference>
<dbReference type="InterPro" id="IPR029068">
    <property type="entry name" value="Glyas_Bleomycin-R_OHBP_Dase"/>
</dbReference>
<evidence type="ECO:0000313" key="5">
    <source>
        <dbReference type="Proteomes" id="UP001501337"/>
    </source>
</evidence>
<dbReference type="CDD" id="cd06588">
    <property type="entry name" value="PhnB_like"/>
    <property type="match status" value="1"/>
</dbReference>
<dbReference type="SUPFAM" id="SSF54593">
    <property type="entry name" value="Glyoxalase/Bleomycin resistance protein/Dihydroxybiphenyl dioxygenase"/>
    <property type="match status" value="1"/>
</dbReference>
<reference evidence="5" key="1">
    <citation type="journal article" date="2019" name="Int. J. Syst. Evol. Microbiol.">
        <title>The Global Catalogue of Microorganisms (GCM) 10K type strain sequencing project: providing services to taxonomists for standard genome sequencing and annotation.</title>
        <authorList>
            <consortium name="The Broad Institute Genomics Platform"/>
            <consortium name="The Broad Institute Genome Sequencing Center for Infectious Disease"/>
            <person name="Wu L."/>
            <person name="Ma J."/>
        </authorList>
    </citation>
    <scope>NUCLEOTIDE SEQUENCE [LARGE SCALE GENOMIC DNA]</scope>
    <source>
        <strain evidence="5">JCM 17555</strain>
    </source>
</reference>
<evidence type="ECO:0008006" key="6">
    <source>
        <dbReference type="Google" id="ProtNLM"/>
    </source>
</evidence>
<keyword evidence="5" id="KW-1185">Reference proteome</keyword>
<evidence type="ECO:0000259" key="2">
    <source>
        <dbReference type="Pfam" id="PF00903"/>
    </source>
</evidence>
<dbReference type="SUPFAM" id="SSF54909">
    <property type="entry name" value="Dimeric alpha+beta barrel"/>
    <property type="match status" value="1"/>
</dbReference>